<comment type="caution">
    <text evidence="2">The sequence shown here is derived from an EMBL/GenBank/DDBJ whole genome shotgun (WGS) entry which is preliminary data.</text>
</comment>
<name>A0A5B7J708_PORTR</name>
<protein>
    <submittedName>
        <fullName evidence="2">Uncharacterized protein</fullName>
    </submittedName>
</protein>
<gene>
    <name evidence="2" type="ORF">E2C01_087008</name>
</gene>
<evidence type="ECO:0000256" key="1">
    <source>
        <dbReference type="SAM" id="MobiDB-lite"/>
    </source>
</evidence>
<proteinExistence type="predicted"/>
<dbReference type="EMBL" id="VSRR010089546">
    <property type="protein sequence ID" value="MPC91942.1"/>
    <property type="molecule type" value="Genomic_DNA"/>
</dbReference>
<evidence type="ECO:0000313" key="2">
    <source>
        <dbReference type="EMBL" id="MPC91942.1"/>
    </source>
</evidence>
<accession>A0A5B7J708</accession>
<reference evidence="2 3" key="1">
    <citation type="submission" date="2019-05" db="EMBL/GenBank/DDBJ databases">
        <title>Another draft genome of Portunus trituberculatus and its Hox gene families provides insights of decapod evolution.</title>
        <authorList>
            <person name="Jeong J.-H."/>
            <person name="Song I."/>
            <person name="Kim S."/>
            <person name="Choi T."/>
            <person name="Kim D."/>
            <person name="Ryu S."/>
            <person name="Kim W."/>
        </authorList>
    </citation>
    <scope>NUCLEOTIDE SEQUENCE [LARGE SCALE GENOMIC DNA]</scope>
    <source>
        <tissue evidence="2">Muscle</tissue>
    </source>
</reference>
<organism evidence="2 3">
    <name type="scientific">Portunus trituberculatus</name>
    <name type="common">Swimming crab</name>
    <name type="synonym">Neptunus trituberculatus</name>
    <dbReference type="NCBI Taxonomy" id="210409"/>
    <lineage>
        <taxon>Eukaryota</taxon>
        <taxon>Metazoa</taxon>
        <taxon>Ecdysozoa</taxon>
        <taxon>Arthropoda</taxon>
        <taxon>Crustacea</taxon>
        <taxon>Multicrustacea</taxon>
        <taxon>Malacostraca</taxon>
        <taxon>Eumalacostraca</taxon>
        <taxon>Eucarida</taxon>
        <taxon>Decapoda</taxon>
        <taxon>Pleocyemata</taxon>
        <taxon>Brachyura</taxon>
        <taxon>Eubrachyura</taxon>
        <taxon>Portunoidea</taxon>
        <taxon>Portunidae</taxon>
        <taxon>Portuninae</taxon>
        <taxon>Portunus</taxon>
    </lineage>
</organism>
<keyword evidence="3" id="KW-1185">Reference proteome</keyword>
<dbReference type="Proteomes" id="UP000324222">
    <property type="component" value="Unassembled WGS sequence"/>
</dbReference>
<feature type="region of interest" description="Disordered" evidence="1">
    <location>
        <begin position="1"/>
        <end position="22"/>
    </location>
</feature>
<sequence length="67" mass="7910">MDPPKTRYKTTSETCTEKTRKYHHHHNHYPFLTDSDLSNREQRRLRLYQRQLLGGAVATSAVKILNV</sequence>
<evidence type="ECO:0000313" key="3">
    <source>
        <dbReference type="Proteomes" id="UP000324222"/>
    </source>
</evidence>
<dbReference type="AlphaFoldDB" id="A0A5B7J708"/>